<keyword evidence="7" id="KW-0472">Membrane</keyword>
<dbReference type="FunFam" id="3.80.10.10:FF:000095">
    <property type="entry name" value="LRR receptor-like serine/threonine-protein kinase GSO1"/>
    <property type="match status" value="1"/>
</dbReference>
<dbReference type="PANTHER" id="PTHR27000">
    <property type="entry name" value="LEUCINE-RICH REPEAT RECEPTOR-LIKE PROTEIN KINASE FAMILY PROTEIN-RELATED"/>
    <property type="match status" value="1"/>
</dbReference>
<reference evidence="11" key="1">
    <citation type="submission" date="2021-01" db="EMBL/GenBank/DDBJ databases">
        <title>Fulvivirga kasyanovii gen. nov., sp nov., a novel member of the phylum Bacteroidetes isolated from seawater in a mussel farm.</title>
        <authorList>
            <person name="Zhao L.-H."/>
            <person name="Wang Z.-J."/>
        </authorList>
    </citation>
    <scope>NUCLEOTIDE SEQUENCE</scope>
    <source>
        <strain evidence="11">29W222</strain>
    </source>
</reference>
<dbReference type="NCBIfam" id="TIGR03696">
    <property type="entry name" value="Rhs_assc_core"/>
    <property type="match status" value="1"/>
</dbReference>
<dbReference type="InterPro" id="IPR032675">
    <property type="entry name" value="LRR_dom_sf"/>
</dbReference>
<dbReference type="Pfam" id="PF00560">
    <property type="entry name" value="LRR_1"/>
    <property type="match status" value="4"/>
</dbReference>
<keyword evidence="4" id="KW-0732">Signal</keyword>
<evidence type="ECO:0000256" key="4">
    <source>
        <dbReference type="ARBA" id="ARBA00022729"/>
    </source>
</evidence>
<dbReference type="RefSeq" id="WP_202859182.1">
    <property type="nucleotide sequence ID" value="NZ_JAEUGD010000067.1"/>
</dbReference>
<keyword evidence="5" id="KW-0677">Repeat</keyword>
<dbReference type="PROSITE" id="PS51450">
    <property type="entry name" value="LRR"/>
    <property type="match status" value="2"/>
</dbReference>
<dbReference type="Pfam" id="PF14436">
    <property type="entry name" value="EndoU_bacteria"/>
    <property type="match status" value="1"/>
</dbReference>
<comment type="caution">
    <text evidence="11">The sequence shown here is derived from an EMBL/GenBank/DDBJ whole genome shotgun (WGS) entry which is preliminary data.</text>
</comment>
<dbReference type="Gene3D" id="2.180.10.10">
    <property type="entry name" value="RHS repeat-associated core"/>
    <property type="match status" value="2"/>
</dbReference>
<dbReference type="InterPro" id="IPR003961">
    <property type="entry name" value="FN3_dom"/>
</dbReference>
<dbReference type="InterPro" id="IPR036116">
    <property type="entry name" value="FN3_sf"/>
</dbReference>
<evidence type="ECO:0000256" key="8">
    <source>
        <dbReference type="ARBA" id="ARBA00023170"/>
    </source>
</evidence>
<dbReference type="SUPFAM" id="SSF49265">
    <property type="entry name" value="Fibronectin type III"/>
    <property type="match status" value="1"/>
</dbReference>
<keyword evidence="2" id="KW-0433">Leucine-rich repeat</keyword>
<proteinExistence type="predicted"/>
<accession>A0A937G0N0</accession>
<gene>
    <name evidence="11" type="ORF">JMN32_25210</name>
</gene>
<evidence type="ECO:0000313" key="11">
    <source>
        <dbReference type="EMBL" id="MBL6449635.1"/>
    </source>
</evidence>
<name>A0A937G0N0_9BACT</name>
<keyword evidence="3" id="KW-0812">Transmembrane</keyword>
<keyword evidence="9" id="KW-0325">Glycoprotein</keyword>
<comment type="subcellular location">
    <subcellularLocation>
        <location evidence="1">Membrane</location>
        <topology evidence="1">Single-pass membrane protein</topology>
    </subcellularLocation>
</comment>
<dbReference type="InterPro" id="IPR003591">
    <property type="entry name" value="Leu-rich_rpt_typical-subtyp"/>
</dbReference>
<evidence type="ECO:0000256" key="7">
    <source>
        <dbReference type="ARBA" id="ARBA00023136"/>
    </source>
</evidence>
<evidence type="ECO:0000259" key="10">
    <source>
        <dbReference type="PROSITE" id="PS50853"/>
    </source>
</evidence>
<dbReference type="InterPro" id="IPR001611">
    <property type="entry name" value="Leu-rich_rpt"/>
</dbReference>
<dbReference type="Proteomes" id="UP000614216">
    <property type="component" value="Unassembled WGS sequence"/>
</dbReference>
<keyword evidence="6" id="KW-1133">Transmembrane helix</keyword>
<dbReference type="CDD" id="cd00063">
    <property type="entry name" value="FN3"/>
    <property type="match status" value="1"/>
</dbReference>
<dbReference type="SUPFAM" id="SSF52058">
    <property type="entry name" value="L domain-like"/>
    <property type="match status" value="2"/>
</dbReference>
<dbReference type="SMART" id="SM00369">
    <property type="entry name" value="LRR_TYP"/>
    <property type="match status" value="9"/>
</dbReference>
<evidence type="ECO:0000313" key="12">
    <source>
        <dbReference type="Proteomes" id="UP000614216"/>
    </source>
</evidence>
<evidence type="ECO:0000256" key="6">
    <source>
        <dbReference type="ARBA" id="ARBA00022989"/>
    </source>
</evidence>
<dbReference type="GO" id="GO:0016020">
    <property type="term" value="C:membrane"/>
    <property type="evidence" value="ECO:0007669"/>
    <property type="project" value="UniProtKB-SubCell"/>
</dbReference>
<dbReference type="GO" id="GO:0004519">
    <property type="term" value="F:endonuclease activity"/>
    <property type="evidence" value="ECO:0007669"/>
    <property type="project" value="InterPro"/>
</dbReference>
<dbReference type="SMART" id="SM00364">
    <property type="entry name" value="LRR_BAC"/>
    <property type="match status" value="4"/>
</dbReference>
<dbReference type="PANTHER" id="PTHR27000:SF791">
    <property type="entry name" value="LRR RECEPTOR-LIKE KINASE FAMILY PROTEIN"/>
    <property type="match status" value="1"/>
</dbReference>
<keyword evidence="8" id="KW-0675">Receptor</keyword>
<organism evidence="11 12">
    <name type="scientific">Fulvivirga marina</name>
    <dbReference type="NCBI Taxonomy" id="2494733"/>
    <lineage>
        <taxon>Bacteria</taxon>
        <taxon>Pseudomonadati</taxon>
        <taxon>Bacteroidota</taxon>
        <taxon>Cytophagia</taxon>
        <taxon>Cytophagales</taxon>
        <taxon>Fulvivirgaceae</taxon>
        <taxon>Fulvivirga</taxon>
    </lineage>
</organism>
<dbReference type="Gene3D" id="3.80.10.10">
    <property type="entry name" value="Ribonuclease Inhibitor"/>
    <property type="match status" value="3"/>
</dbReference>
<dbReference type="Pfam" id="PF13855">
    <property type="entry name" value="LRR_8"/>
    <property type="match status" value="1"/>
</dbReference>
<dbReference type="PROSITE" id="PS50853">
    <property type="entry name" value="FN3"/>
    <property type="match status" value="1"/>
</dbReference>
<sequence length="1526" mass="168914">MSSLTGLSHLYLGYNTLLTPGPLPAWIGNNTSLAYLHLQSMNRTGEIPPSYSGLTNLVQIFLNNNQLEGTIPAWVGGCTGLKHLVLAYNRFSGTLPDALQNLSNLEVMNLTANDLEGTLPSWLGNLTQVFNLSFDSNNFVGPVPESLVNLNKLIYLFLHSNSFTGFPDFTGHPNLGRMDVRIQENYISQEDIDINRPGGVNIFRLFFYSPQKTPNGIVGDEVELQALRDLYQSTGGPGWADQTGWPTDWSTITSVDQIVGWHGISVENGDIVEIDLNNNNLTNNLPALLNDLKSLRALYLHHNQLSGPLPDLSGLDKLEVLYLSNNPLGISTPTWITNLTSLTHLAIENSQLTGTIPSDIGNLTNLELLVLRSNQLTGTLPPSINQLSGLVTLRVDVNQLSGPLPDMSPLLALEMLDLNRNNFTGPIPDWMGLLTSMKYLRIWNNPFTGTIPASLGTLNQLEQLIIGGCLLTGTVPQEVTNLPNLRYLTLTDNQLEGDIPPFPTTSKLQELKIAGNKITGLPDLKVLPNLVKVHADENIIPLQDIETQFTAPDTCLFTFTYANQAFAAAANQNIPFGQILEINTDDFSVNNNYQWEKEENGNWININGQNQSSEPGIFTIDKVRPEASGNYRYTITNSIVTDLTMIGGPIAIEVIITAPDATIALVADFDKIQLEWEGVEDIVYEIERSLTPGSGYSLIATTVPGASAYKDHPLNANTTYYYRLRSVYGNDQSPYSAEIQATTKTPVPTNNTIVHKPQYNGNISAIKWKTQGDGEEKLYTYDYDPMNRITSAQYAQGSTATNTWTSAQGGYSVNNINYDLNGNIQSLNRQSIEEDLRTIDALTYSYANGGNQLTAVSDAAGWEGFADKNTTGDDYEYDANGNMTKDKNKGITITYNHLNLPVRVEKDANNYIIYHYDATGAKQEQIVYEEGKAPKSTRYFGELIYEDGELTMIQHEEGRLVKDETTGNWDYQYHLKDHLGNTRLTFTTKPKTINFSLNYENDEYNQDDIGLFENVETISNVRDFNHTDGLYGGPLGKRPYTHSQVLYSSPNPQVGSVIAIPVMAGDKITASVHAKYVSNSANSNVGVNTLASALIGAFTGGNPGTSEHGISTINNNFGSEGLIGGVDFPYEDADAPKAFLNAMFLPDGETINLVKDATFAYDQIDKKYNENVIDGISQDPFDLLMLKGFEASQNGYILVYLSNEGSLTDVYFDDLEIELIESPVVQVDDYYPFGLQFNSYQRVTAKKNRFLYNEGTERIDDLDLGLDMTPFRMYDPALGRWWQIDPIEKYHESGYAWVTNNPILFNDPFGLDTLNTTDSNFDPKNINDDDVVIGPNVLNEVVVQGEQMSEEEASNYDKEEINKYFFNKGDKVLGKRDGVDILNWVAGPREQDGYLVDDDGYIIGAAPTLAIYEGPSSGGGARNAVKAVSSLKKILPSWKRIAIDIEHIASGHIRGGSRVSSLKSLFPSYLNKQQVSRLVRNAYRNVNKKIATQGERVLVQGESQGVKVEMWINKTTKTIETAYPIN</sequence>
<evidence type="ECO:0000256" key="3">
    <source>
        <dbReference type="ARBA" id="ARBA00022692"/>
    </source>
</evidence>
<feature type="domain" description="Fibronectin type-III" evidence="10">
    <location>
        <begin position="658"/>
        <end position="746"/>
    </location>
</feature>
<dbReference type="InterPro" id="IPR029501">
    <property type="entry name" value="EndoU_bac"/>
</dbReference>
<evidence type="ECO:0000256" key="9">
    <source>
        <dbReference type="ARBA" id="ARBA00023180"/>
    </source>
</evidence>
<keyword evidence="12" id="KW-1185">Reference proteome</keyword>
<dbReference type="EMBL" id="JAEUGD010000067">
    <property type="protein sequence ID" value="MBL6449635.1"/>
    <property type="molecule type" value="Genomic_DNA"/>
</dbReference>
<evidence type="ECO:0000256" key="2">
    <source>
        <dbReference type="ARBA" id="ARBA00022614"/>
    </source>
</evidence>
<evidence type="ECO:0000256" key="1">
    <source>
        <dbReference type="ARBA" id="ARBA00004167"/>
    </source>
</evidence>
<evidence type="ECO:0000256" key="5">
    <source>
        <dbReference type="ARBA" id="ARBA00022737"/>
    </source>
</evidence>
<dbReference type="InterPro" id="IPR022385">
    <property type="entry name" value="Rhs_assc_core"/>
</dbReference>
<protein>
    <submittedName>
        <fullName evidence="11">EndoU domain-containing protein</fullName>
    </submittedName>
</protein>
<dbReference type="FunFam" id="3.80.10.10:FF:000041">
    <property type="entry name" value="LRR receptor-like serine/threonine-protein kinase ERECTA"/>
    <property type="match status" value="1"/>
</dbReference>